<dbReference type="Proteomes" id="UP000324222">
    <property type="component" value="Unassembled WGS sequence"/>
</dbReference>
<organism evidence="1 2">
    <name type="scientific">Portunus trituberculatus</name>
    <name type="common">Swimming crab</name>
    <name type="synonym">Neptunus trituberculatus</name>
    <dbReference type="NCBI Taxonomy" id="210409"/>
    <lineage>
        <taxon>Eukaryota</taxon>
        <taxon>Metazoa</taxon>
        <taxon>Ecdysozoa</taxon>
        <taxon>Arthropoda</taxon>
        <taxon>Crustacea</taxon>
        <taxon>Multicrustacea</taxon>
        <taxon>Malacostraca</taxon>
        <taxon>Eumalacostraca</taxon>
        <taxon>Eucarida</taxon>
        <taxon>Decapoda</taxon>
        <taxon>Pleocyemata</taxon>
        <taxon>Brachyura</taxon>
        <taxon>Eubrachyura</taxon>
        <taxon>Portunoidea</taxon>
        <taxon>Portunidae</taxon>
        <taxon>Portuninae</taxon>
        <taxon>Portunus</taxon>
    </lineage>
</organism>
<name>A0A5B7ECN4_PORTR</name>
<evidence type="ECO:0000313" key="1">
    <source>
        <dbReference type="EMBL" id="MPC31107.1"/>
    </source>
</evidence>
<dbReference type="EMBL" id="VSRR010002370">
    <property type="protein sequence ID" value="MPC31107.1"/>
    <property type="molecule type" value="Genomic_DNA"/>
</dbReference>
<proteinExistence type="predicted"/>
<evidence type="ECO:0000313" key="2">
    <source>
        <dbReference type="Proteomes" id="UP000324222"/>
    </source>
</evidence>
<accession>A0A5B7ECN4</accession>
<protein>
    <submittedName>
        <fullName evidence="1">Uncharacterized protein</fullName>
    </submittedName>
</protein>
<comment type="caution">
    <text evidence="1">The sequence shown here is derived from an EMBL/GenBank/DDBJ whole genome shotgun (WGS) entry which is preliminary data.</text>
</comment>
<gene>
    <name evidence="1" type="ORF">E2C01_024386</name>
</gene>
<reference evidence="1 2" key="1">
    <citation type="submission" date="2019-05" db="EMBL/GenBank/DDBJ databases">
        <title>Another draft genome of Portunus trituberculatus and its Hox gene families provides insights of decapod evolution.</title>
        <authorList>
            <person name="Jeong J.-H."/>
            <person name="Song I."/>
            <person name="Kim S."/>
            <person name="Choi T."/>
            <person name="Kim D."/>
            <person name="Ryu S."/>
            <person name="Kim W."/>
        </authorList>
    </citation>
    <scope>NUCLEOTIDE SEQUENCE [LARGE SCALE GENOMIC DNA]</scope>
    <source>
        <tissue evidence="1">Muscle</tissue>
    </source>
</reference>
<sequence length="206" mass="22648">MYERSSFRGRIATGAVVSVPILPPLLPHFAKVVHISIRRARGPCWGREEGGRGSAGEAVINNHSAGGASLGKCPQRLVRWLRASTTTTTTNTTNTTTITTGTTTTTTITTIIINTNTASTTFITIFARICIFTTTTTTTTTTTLWKFIMPFFFSPSLWCFSCFSHSPTQCLDFFSQLETMINPSSTLRDNFSFVFISLGYEKDESP</sequence>
<dbReference type="AlphaFoldDB" id="A0A5B7ECN4"/>
<keyword evidence="2" id="KW-1185">Reference proteome</keyword>